<dbReference type="Pfam" id="PF25917">
    <property type="entry name" value="BSH_RND"/>
    <property type="match status" value="1"/>
</dbReference>
<gene>
    <name evidence="7" type="ORF">HLH33_08955</name>
</gene>
<dbReference type="GO" id="GO:1990281">
    <property type="term" value="C:efflux pump complex"/>
    <property type="evidence" value="ECO:0007669"/>
    <property type="project" value="TreeGrafter"/>
</dbReference>
<dbReference type="PANTHER" id="PTHR30469">
    <property type="entry name" value="MULTIDRUG RESISTANCE PROTEIN MDTA"/>
    <property type="match status" value="1"/>
</dbReference>
<feature type="region of interest" description="Disordered" evidence="2">
    <location>
        <begin position="396"/>
        <end position="425"/>
    </location>
</feature>
<evidence type="ECO:0000256" key="1">
    <source>
        <dbReference type="ARBA" id="ARBA00009477"/>
    </source>
</evidence>
<dbReference type="EMBL" id="JABEQG010000013">
    <property type="protein sequence ID" value="MBB2156437.1"/>
    <property type="molecule type" value="Genomic_DNA"/>
</dbReference>
<accession>A0A7W4I4X8</accession>
<sequence>MSADKRLSPSGSDGRGSRKVLWLVACVAVVLAAVGIVQRRLHYVHLQGQTTEASIPDVQMTDVLPGPATRDLTLPANIEAWYEAPIYAQVSGYVKMWYTDFGAVVKQGDVLAEINTPSLDAEYHAAQANLNVELAKYKLAVITADRWKALQGTQAVAQQEVSVQVANAAAQEARVDAARHAVDRYEALEGFKKIVAPFDGIVTNRFVNVGAYVNAGRGDVTAQGGAAELFSVADVHAMRVFVSVPQDYASVISPKLKVSLSVPQFPGRKFTAKYLTTAAAFNASTRTVTTELTVDNPDRLLWPNSYASAFMQAPGNPDLAIIPESALIFRAQGTQVATVDSGGYAHLVSVTVGNNLGNAVEVLSGVHKGERIIDNPSAGLLEGQKVRIVPPTLGYNVQPQPHAEGTNDNARAMPEEGSAPSEDRK</sequence>
<dbReference type="Proteomes" id="UP000550787">
    <property type="component" value="Unassembled WGS sequence"/>
</dbReference>
<dbReference type="AlphaFoldDB" id="A0A7W4I4X8"/>
<dbReference type="Gene3D" id="2.40.420.20">
    <property type="match status" value="1"/>
</dbReference>
<evidence type="ECO:0000259" key="6">
    <source>
        <dbReference type="Pfam" id="PF25989"/>
    </source>
</evidence>
<name>A0A7W4I4X8_GLUDI</name>
<feature type="transmembrane region" description="Helical" evidence="3">
    <location>
        <begin position="20"/>
        <end position="37"/>
    </location>
</feature>
<dbReference type="RefSeq" id="WP_012227985.1">
    <property type="nucleotide sequence ID" value="NZ_JABEQG010000013.1"/>
</dbReference>
<dbReference type="InterPro" id="IPR058625">
    <property type="entry name" value="MdtA-like_BSH"/>
</dbReference>
<evidence type="ECO:0000259" key="4">
    <source>
        <dbReference type="Pfam" id="PF25917"/>
    </source>
</evidence>
<evidence type="ECO:0000256" key="2">
    <source>
        <dbReference type="SAM" id="MobiDB-lite"/>
    </source>
</evidence>
<dbReference type="GO" id="GO:0015562">
    <property type="term" value="F:efflux transmembrane transporter activity"/>
    <property type="evidence" value="ECO:0007669"/>
    <property type="project" value="TreeGrafter"/>
</dbReference>
<feature type="domain" description="Multidrug resistance protein MdtA-like barrel-sandwich hybrid" evidence="4">
    <location>
        <begin position="85"/>
        <end position="218"/>
    </location>
</feature>
<keyword evidence="3" id="KW-1133">Transmembrane helix</keyword>
<organism evidence="7 8">
    <name type="scientific">Gluconacetobacter diazotrophicus</name>
    <name type="common">Acetobacter diazotrophicus</name>
    <dbReference type="NCBI Taxonomy" id="33996"/>
    <lineage>
        <taxon>Bacteria</taxon>
        <taxon>Pseudomonadati</taxon>
        <taxon>Pseudomonadota</taxon>
        <taxon>Alphaproteobacteria</taxon>
        <taxon>Acetobacterales</taxon>
        <taxon>Acetobacteraceae</taxon>
        <taxon>Gluconacetobacter</taxon>
    </lineage>
</organism>
<dbReference type="Gene3D" id="2.40.30.170">
    <property type="match status" value="1"/>
</dbReference>
<dbReference type="Gene3D" id="1.10.287.470">
    <property type="entry name" value="Helix hairpin bin"/>
    <property type="match status" value="1"/>
</dbReference>
<dbReference type="InterPro" id="IPR058637">
    <property type="entry name" value="YknX-like_C"/>
</dbReference>
<dbReference type="SUPFAM" id="SSF111369">
    <property type="entry name" value="HlyD-like secretion proteins"/>
    <property type="match status" value="1"/>
</dbReference>
<dbReference type="NCBIfam" id="TIGR01730">
    <property type="entry name" value="RND_mfp"/>
    <property type="match status" value="1"/>
</dbReference>
<comment type="caution">
    <text evidence="7">The sequence shown here is derived from an EMBL/GenBank/DDBJ whole genome shotgun (WGS) entry which is preliminary data.</text>
</comment>
<evidence type="ECO:0000313" key="8">
    <source>
        <dbReference type="Proteomes" id="UP000550787"/>
    </source>
</evidence>
<reference evidence="7 8" key="1">
    <citation type="submission" date="2020-04" db="EMBL/GenBank/DDBJ databases">
        <title>Description of novel Gluconacetobacter.</title>
        <authorList>
            <person name="Sombolestani A."/>
        </authorList>
    </citation>
    <scope>NUCLEOTIDE SEQUENCE [LARGE SCALE GENOMIC DNA]</scope>
    <source>
        <strain evidence="7 8">LMG 7603</strain>
    </source>
</reference>
<protein>
    <submittedName>
        <fullName evidence="7">Efflux RND transporter periplasmic adaptor subunit</fullName>
    </submittedName>
</protein>
<dbReference type="InterPro" id="IPR006143">
    <property type="entry name" value="RND_pump_MFP"/>
</dbReference>
<proteinExistence type="inferred from homology"/>
<dbReference type="Gene3D" id="2.40.50.100">
    <property type="match status" value="1"/>
</dbReference>
<feature type="domain" description="YknX-like C-terminal permuted SH3-like" evidence="6">
    <location>
        <begin position="322"/>
        <end position="387"/>
    </location>
</feature>
<evidence type="ECO:0000256" key="3">
    <source>
        <dbReference type="SAM" id="Phobius"/>
    </source>
</evidence>
<dbReference type="Pfam" id="PF25989">
    <property type="entry name" value="YknX_C"/>
    <property type="match status" value="1"/>
</dbReference>
<dbReference type="Pfam" id="PF25954">
    <property type="entry name" value="Beta-barrel_RND_2"/>
    <property type="match status" value="1"/>
</dbReference>
<feature type="domain" description="CusB-like beta-barrel" evidence="5">
    <location>
        <begin position="242"/>
        <end position="312"/>
    </location>
</feature>
<comment type="similarity">
    <text evidence="1">Belongs to the membrane fusion protein (MFP) (TC 8.A.1) family.</text>
</comment>
<keyword evidence="3" id="KW-0472">Membrane</keyword>
<evidence type="ECO:0000259" key="5">
    <source>
        <dbReference type="Pfam" id="PF25954"/>
    </source>
</evidence>
<dbReference type="PANTHER" id="PTHR30469:SF37">
    <property type="entry name" value="RAGD PROTEIN"/>
    <property type="match status" value="1"/>
</dbReference>
<dbReference type="OMA" id="DGVVNNH"/>
<evidence type="ECO:0000313" key="7">
    <source>
        <dbReference type="EMBL" id="MBB2156437.1"/>
    </source>
</evidence>
<dbReference type="InterPro" id="IPR058792">
    <property type="entry name" value="Beta-barrel_RND_2"/>
</dbReference>
<keyword evidence="3" id="KW-0812">Transmembrane</keyword>